<evidence type="ECO:0000256" key="1">
    <source>
        <dbReference type="SAM" id="SignalP"/>
    </source>
</evidence>
<keyword evidence="1" id="KW-0732">Signal</keyword>
<dbReference type="OrthoDB" id="9807854at2"/>
<dbReference type="InterPro" id="IPR023614">
    <property type="entry name" value="Porin_dom_sf"/>
</dbReference>
<dbReference type="eggNOG" id="COG3746">
    <property type="taxonomic scope" value="Bacteria"/>
</dbReference>
<reference evidence="2 3" key="1">
    <citation type="submission" date="2009-10" db="EMBL/GenBank/DDBJ databases">
        <authorList>
            <person name="Qin X."/>
            <person name="Bachman B."/>
            <person name="Battles P."/>
            <person name="Bell A."/>
            <person name="Bess C."/>
            <person name="Bickham C."/>
            <person name="Chaboub L."/>
            <person name="Chen D."/>
            <person name="Coyle M."/>
            <person name="Deiros D.R."/>
            <person name="Dinh H."/>
            <person name="Forbes L."/>
            <person name="Fowler G."/>
            <person name="Francisco L."/>
            <person name="Fu Q."/>
            <person name="Gubbala S."/>
            <person name="Hale W."/>
            <person name="Han Y."/>
            <person name="Hemphill L."/>
            <person name="Highlander S.K."/>
            <person name="Hirani K."/>
            <person name="Hogues M."/>
            <person name="Jackson L."/>
            <person name="Jakkamsetti A."/>
            <person name="Javaid M."/>
            <person name="Jiang H."/>
            <person name="Korchina V."/>
            <person name="Kovar C."/>
            <person name="Lara F."/>
            <person name="Lee S."/>
            <person name="Mata R."/>
            <person name="Mathew T."/>
            <person name="Moen C."/>
            <person name="Morales K."/>
            <person name="Munidasa M."/>
            <person name="Nazareth L."/>
            <person name="Ngo R."/>
            <person name="Nguyen L."/>
            <person name="Okwuonu G."/>
            <person name="Ongeri F."/>
            <person name="Patil S."/>
            <person name="Petrosino J."/>
            <person name="Pham C."/>
            <person name="Pham P."/>
            <person name="Pu L.-L."/>
            <person name="Puazo M."/>
            <person name="Raj R."/>
            <person name="Reid J."/>
            <person name="Rouhana J."/>
            <person name="Saada N."/>
            <person name="Shang Y."/>
            <person name="Simmons D."/>
            <person name="Thornton R."/>
            <person name="Warren J."/>
            <person name="Weissenberger G."/>
            <person name="Zhang J."/>
            <person name="Zhang L."/>
            <person name="Zhou C."/>
            <person name="Zhu D."/>
            <person name="Muzny D."/>
            <person name="Worley K."/>
            <person name="Gibbs R."/>
        </authorList>
    </citation>
    <scope>NUCLEOTIDE SEQUENCE [LARGE SCALE GENOMIC DNA]</scope>
    <source>
        <strain evidence="2 3">DSM 17361</strain>
    </source>
</reference>
<gene>
    <name evidence="2" type="ORF">HMPREF0645_1351</name>
</gene>
<dbReference type="Pfam" id="PF07396">
    <property type="entry name" value="Porin_O_P"/>
    <property type="match status" value="1"/>
</dbReference>
<organism evidence="2 3">
    <name type="scientific">Hallella bergensis DSM 17361</name>
    <dbReference type="NCBI Taxonomy" id="585502"/>
    <lineage>
        <taxon>Bacteria</taxon>
        <taxon>Pseudomonadati</taxon>
        <taxon>Bacteroidota</taxon>
        <taxon>Bacteroidia</taxon>
        <taxon>Bacteroidales</taxon>
        <taxon>Prevotellaceae</taxon>
        <taxon>Hallella</taxon>
    </lineage>
</organism>
<proteinExistence type="predicted"/>
<name>D1PWL6_9BACT</name>
<dbReference type="SUPFAM" id="SSF56935">
    <property type="entry name" value="Porins"/>
    <property type="match status" value="1"/>
</dbReference>
<feature type="chain" id="PRO_5003025251" evidence="1">
    <location>
        <begin position="20"/>
        <end position="371"/>
    </location>
</feature>
<dbReference type="Gene3D" id="2.40.160.10">
    <property type="entry name" value="Porin"/>
    <property type="match status" value="1"/>
</dbReference>
<sequence length="371" mass="41504">MKHLVITMLMAGSCLNLPAAETTVVENNAEESASVQKTDIAKEIAKAVKISGYLQTGWNYSTAGEGSSSFQAKRLRLIADAALTSKLAFRLQLEAFNGIAGSTNGNGQKNIQVMDAFATYTFSPAFKVRAGQYYLPLGYENYDNSPSILETVDFSNICYRMVCRNPHEYNIVDYGRDLGIMITGDLFRSSEGFNYLRYDLSLTNGSLPSKDDPNKSKDVAAAITVRPVKYFSLKASYGWGEGTKTYKDMNRLILGAWYNNPNGFLARAEYGLLKGEKKTFDERGAYAITGYHFQTNCGEFLPVVRYDMYRDKVLDATSNNYDRILAGLTYQPFSNFKIQLNYQHGFYTDKAAKAIGKDGYDQVQLMGMFKF</sequence>
<dbReference type="Proteomes" id="UP000003160">
    <property type="component" value="Unassembled WGS sequence"/>
</dbReference>
<dbReference type="HOGENOM" id="CLU_692344_0_0_10"/>
<evidence type="ECO:0000313" key="2">
    <source>
        <dbReference type="EMBL" id="EFA44197.1"/>
    </source>
</evidence>
<dbReference type="AlphaFoldDB" id="D1PWL6"/>
<protein>
    <submittedName>
        <fullName evidence="2">Phosphate-selective porin O and P</fullName>
    </submittedName>
</protein>
<comment type="caution">
    <text evidence="2">The sequence shown here is derived from an EMBL/GenBank/DDBJ whole genome shotgun (WGS) entry which is preliminary data.</text>
</comment>
<evidence type="ECO:0000313" key="3">
    <source>
        <dbReference type="Proteomes" id="UP000003160"/>
    </source>
</evidence>
<dbReference type="InterPro" id="IPR010870">
    <property type="entry name" value="Porin_O/P"/>
</dbReference>
<accession>D1PWL6</accession>
<dbReference type="EMBL" id="ACKS01000058">
    <property type="protein sequence ID" value="EFA44197.1"/>
    <property type="molecule type" value="Genomic_DNA"/>
</dbReference>
<dbReference type="RefSeq" id="WP_007173455.1">
    <property type="nucleotide sequence ID" value="NZ_GG704780.1"/>
</dbReference>
<keyword evidence="3" id="KW-1185">Reference proteome</keyword>
<feature type="signal peptide" evidence="1">
    <location>
        <begin position="1"/>
        <end position="19"/>
    </location>
</feature>